<comment type="caution">
    <text evidence="3">The sequence shown here is derived from an EMBL/GenBank/DDBJ whole genome shotgun (WGS) entry which is preliminary data.</text>
</comment>
<keyword evidence="2" id="KW-0472">Membrane</keyword>
<evidence type="ECO:0000256" key="1">
    <source>
        <dbReference type="SAM" id="MobiDB-lite"/>
    </source>
</evidence>
<dbReference type="Proteomes" id="UP000612282">
    <property type="component" value="Unassembled WGS sequence"/>
</dbReference>
<keyword evidence="4" id="KW-1185">Reference proteome</keyword>
<feature type="region of interest" description="Disordered" evidence="1">
    <location>
        <begin position="1"/>
        <end position="25"/>
    </location>
</feature>
<evidence type="ECO:0000256" key="2">
    <source>
        <dbReference type="SAM" id="Phobius"/>
    </source>
</evidence>
<evidence type="ECO:0000313" key="4">
    <source>
        <dbReference type="Proteomes" id="UP000612282"/>
    </source>
</evidence>
<evidence type="ECO:0000313" key="3">
    <source>
        <dbReference type="EMBL" id="GID54170.1"/>
    </source>
</evidence>
<name>A0ABQ3X6N5_9ACTN</name>
<dbReference type="InterPro" id="IPR009781">
    <property type="entry name" value="DUF1345"/>
</dbReference>
<evidence type="ECO:0008006" key="5">
    <source>
        <dbReference type="Google" id="ProtNLM"/>
    </source>
</evidence>
<accession>A0ABQ3X6N5</accession>
<keyword evidence="2" id="KW-1133">Transmembrane helix</keyword>
<dbReference type="EMBL" id="BOMG01000039">
    <property type="protein sequence ID" value="GID54170.1"/>
    <property type="molecule type" value="Genomic_DNA"/>
</dbReference>
<proteinExistence type="predicted"/>
<sequence length="83" mass="8986">MHRAVRPDVPGRHRRHPAAGLPGHTNPTLLDFAYSSFTVGVTFGTSDVSIQSTRWRGIVLCHGLLVFVYNTAVIGMVLSLISG</sequence>
<feature type="transmembrane region" description="Helical" evidence="2">
    <location>
        <begin position="59"/>
        <end position="81"/>
    </location>
</feature>
<gene>
    <name evidence="3" type="ORF">Aco03nite_025740</name>
</gene>
<reference evidence="3 4" key="1">
    <citation type="submission" date="2021-01" db="EMBL/GenBank/DDBJ databases">
        <title>Whole genome shotgun sequence of Actinoplanes couchii NBRC 106145.</title>
        <authorList>
            <person name="Komaki H."/>
            <person name="Tamura T."/>
        </authorList>
    </citation>
    <scope>NUCLEOTIDE SEQUENCE [LARGE SCALE GENOMIC DNA]</scope>
    <source>
        <strain evidence="3 4">NBRC 106145</strain>
    </source>
</reference>
<feature type="compositionally biased region" description="Basic and acidic residues" evidence="1">
    <location>
        <begin position="1"/>
        <end position="11"/>
    </location>
</feature>
<protein>
    <recommendedName>
        <fullName evidence="5">Potassium channel domain-containing protein</fullName>
    </recommendedName>
</protein>
<organism evidence="3 4">
    <name type="scientific">Actinoplanes couchii</name>
    <dbReference type="NCBI Taxonomy" id="403638"/>
    <lineage>
        <taxon>Bacteria</taxon>
        <taxon>Bacillati</taxon>
        <taxon>Actinomycetota</taxon>
        <taxon>Actinomycetes</taxon>
        <taxon>Micromonosporales</taxon>
        <taxon>Micromonosporaceae</taxon>
        <taxon>Actinoplanes</taxon>
    </lineage>
</organism>
<dbReference type="Pfam" id="PF07077">
    <property type="entry name" value="DUF1345"/>
    <property type="match status" value="1"/>
</dbReference>
<keyword evidence="2" id="KW-0812">Transmembrane</keyword>